<feature type="compositionally biased region" description="Polar residues" evidence="1">
    <location>
        <begin position="175"/>
        <end position="191"/>
    </location>
</feature>
<dbReference type="InterPro" id="IPR036047">
    <property type="entry name" value="F-box-like_dom_sf"/>
</dbReference>
<accession>A0AAD4NEI4</accession>
<evidence type="ECO:0000313" key="4">
    <source>
        <dbReference type="EMBL" id="KAI1721931.1"/>
    </source>
</evidence>
<name>A0AAD4NEI4_9BILA</name>
<evidence type="ECO:0000256" key="1">
    <source>
        <dbReference type="SAM" id="MobiDB-lite"/>
    </source>
</evidence>
<evidence type="ECO:0000256" key="2">
    <source>
        <dbReference type="SAM" id="SignalP"/>
    </source>
</evidence>
<comment type="caution">
    <text evidence="4">The sequence shown here is derived from an EMBL/GenBank/DDBJ whole genome shotgun (WGS) entry which is preliminary data.</text>
</comment>
<sequence length="644" mass="72553">MKLAIIVSAIAVVVFFSGSSIGLGFDDDEDKTHCESGMRECGAGGVNCRCLTEEESQAKIKEHNTPGKSKFVTCGTSSDCESPCSDYSSPSLCVSGACVCHGACKSVDAGETTSDGNCNLYNQFIIHLKIPTMKRANLRDNSAASNRRLRKSGRIQNGQEESISVPGDDNIPTRLASNENVDQPSCSNSDNSGKHHSINESESIEPSLDCLPDEILIQILEELNLFDRFLAELVCKRWQRLAKNRSWTKFHRFSYKVLDEIATDEQAIRCPLTQEFFNMAKDPERDQSFFITHDWLSRLLDRCGAYLVEMNLNQLELLTYCTTTELGERLFTTYEPEPHPMQFLTRLRHLTIPSLSYSSLYDNLEDEIPFHQLLSVVLAGMADVNKFKAFIEKCQLLEALQMKVHSFLPGVEFSVFENIRYPPTLKMISVDYENRHTSAMLSALLSQNLSIQSLSFGRTNNLERIGKFKNLRHLSLKNFVGDHSLAVEVLKSLPNLCALELEFLWTYGSQLLAGIVQNCRQISHLGLRLTFSYFHSTIMASPNENLVPNLPNLTSLSITFNKEIPVSADHIFNKFFECIVSNGKLQYFHTSTALSNYLVNKMLLNCRVSFFKLCQEVIKRDGTLNFCTLGGMLHASLVFRLICF</sequence>
<dbReference type="SUPFAM" id="SSF52047">
    <property type="entry name" value="RNI-like"/>
    <property type="match status" value="1"/>
</dbReference>
<dbReference type="InterPro" id="IPR032675">
    <property type="entry name" value="LRR_dom_sf"/>
</dbReference>
<evidence type="ECO:0000259" key="3">
    <source>
        <dbReference type="PROSITE" id="PS50181"/>
    </source>
</evidence>
<protein>
    <submittedName>
        <fullName evidence="4">F-box-like domain-containing protein</fullName>
    </submittedName>
</protein>
<dbReference type="PANTHER" id="PTHR38926:SF72">
    <property type="entry name" value="IM:7136021-RELATED"/>
    <property type="match status" value="1"/>
</dbReference>
<dbReference type="InterPro" id="IPR001810">
    <property type="entry name" value="F-box_dom"/>
</dbReference>
<dbReference type="PROSITE" id="PS50181">
    <property type="entry name" value="FBOX"/>
    <property type="match status" value="1"/>
</dbReference>
<organism evidence="4 5">
    <name type="scientific">Ditylenchus destructor</name>
    <dbReference type="NCBI Taxonomy" id="166010"/>
    <lineage>
        <taxon>Eukaryota</taxon>
        <taxon>Metazoa</taxon>
        <taxon>Ecdysozoa</taxon>
        <taxon>Nematoda</taxon>
        <taxon>Chromadorea</taxon>
        <taxon>Rhabditida</taxon>
        <taxon>Tylenchina</taxon>
        <taxon>Tylenchomorpha</taxon>
        <taxon>Sphaerularioidea</taxon>
        <taxon>Anguinidae</taxon>
        <taxon>Anguininae</taxon>
        <taxon>Ditylenchus</taxon>
    </lineage>
</organism>
<feature type="region of interest" description="Disordered" evidence="1">
    <location>
        <begin position="139"/>
        <end position="199"/>
    </location>
</feature>
<feature type="domain" description="F-box" evidence="3">
    <location>
        <begin position="205"/>
        <end position="250"/>
    </location>
</feature>
<dbReference type="Gene3D" id="3.80.10.10">
    <property type="entry name" value="Ribonuclease Inhibitor"/>
    <property type="match status" value="1"/>
</dbReference>
<dbReference type="SUPFAM" id="SSF81383">
    <property type="entry name" value="F-box domain"/>
    <property type="match status" value="1"/>
</dbReference>
<feature type="signal peptide" evidence="2">
    <location>
        <begin position="1"/>
        <end position="24"/>
    </location>
</feature>
<dbReference type="Pfam" id="PF12937">
    <property type="entry name" value="F-box-like"/>
    <property type="match status" value="1"/>
</dbReference>
<dbReference type="AlphaFoldDB" id="A0AAD4NEI4"/>
<keyword evidence="2" id="KW-0732">Signal</keyword>
<proteinExistence type="predicted"/>
<dbReference type="EMBL" id="JAKKPZ010000004">
    <property type="protein sequence ID" value="KAI1721931.1"/>
    <property type="molecule type" value="Genomic_DNA"/>
</dbReference>
<dbReference type="SMART" id="SM00256">
    <property type="entry name" value="FBOX"/>
    <property type="match status" value="1"/>
</dbReference>
<reference evidence="4" key="1">
    <citation type="submission" date="2022-01" db="EMBL/GenBank/DDBJ databases">
        <title>Genome Sequence Resource for Two Populations of Ditylenchus destructor, the Migratory Endoparasitic Phytonematode.</title>
        <authorList>
            <person name="Zhang H."/>
            <person name="Lin R."/>
            <person name="Xie B."/>
        </authorList>
    </citation>
    <scope>NUCLEOTIDE SEQUENCE</scope>
    <source>
        <strain evidence="4">BazhouSP</strain>
    </source>
</reference>
<feature type="chain" id="PRO_5041956254" evidence="2">
    <location>
        <begin position="25"/>
        <end position="644"/>
    </location>
</feature>
<keyword evidence="5" id="KW-1185">Reference proteome</keyword>
<evidence type="ECO:0000313" key="5">
    <source>
        <dbReference type="Proteomes" id="UP001201812"/>
    </source>
</evidence>
<dbReference type="PANTHER" id="PTHR38926">
    <property type="entry name" value="F-BOX DOMAIN CONTAINING PROTEIN, EXPRESSED"/>
    <property type="match status" value="1"/>
</dbReference>
<dbReference type="Gene3D" id="1.20.1280.50">
    <property type="match status" value="1"/>
</dbReference>
<dbReference type="Proteomes" id="UP001201812">
    <property type="component" value="Unassembled WGS sequence"/>
</dbReference>
<gene>
    <name evidence="4" type="ORF">DdX_04220</name>
</gene>